<dbReference type="AlphaFoldDB" id="A0A2R6XZD4"/>
<dbReference type="Pfam" id="PF09344">
    <property type="entry name" value="Cas_CT1975"/>
    <property type="match status" value="1"/>
</dbReference>
<evidence type="ECO:0000313" key="2">
    <source>
        <dbReference type="Proteomes" id="UP000244338"/>
    </source>
</evidence>
<dbReference type="EMBL" id="PEBX01000073">
    <property type="protein sequence ID" value="PTQ55779.1"/>
    <property type="molecule type" value="Genomic_DNA"/>
</dbReference>
<name>A0A2R6XZD4_9BACL</name>
<dbReference type="InterPro" id="IPR010148">
    <property type="entry name" value="CRISPR-assoc_prot_CT1975"/>
</dbReference>
<reference evidence="2" key="1">
    <citation type="journal article" date="2018" name="Sci. Rep.">
        <title>Lignite coal burning seam in the remote Altai Mountains harbors a hydrogen-driven thermophilic microbial community.</title>
        <authorList>
            <person name="Kadnikov V.V."/>
            <person name="Mardanov A.V."/>
            <person name="Ivasenko D.A."/>
            <person name="Antsiferov D.V."/>
            <person name="Beletsky A.V."/>
            <person name="Karnachuk O.V."/>
            <person name="Ravin N.V."/>
        </authorList>
    </citation>
    <scope>NUCLEOTIDE SEQUENCE [LARGE SCALE GENOMIC DNA]</scope>
</reference>
<comment type="caution">
    <text evidence="1">The sequence shown here is derived from an EMBL/GenBank/DDBJ whole genome shotgun (WGS) entry which is preliminary data.</text>
</comment>
<proteinExistence type="predicted"/>
<evidence type="ECO:0000313" key="1">
    <source>
        <dbReference type="EMBL" id="PTQ55779.1"/>
    </source>
</evidence>
<organism evidence="1 2">
    <name type="scientific">Candidatus Carbonibacillus altaicus</name>
    <dbReference type="NCBI Taxonomy" id="2163959"/>
    <lineage>
        <taxon>Bacteria</taxon>
        <taxon>Bacillati</taxon>
        <taxon>Bacillota</taxon>
        <taxon>Bacilli</taxon>
        <taxon>Bacillales</taxon>
        <taxon>Candidatus Carbonibacillus</taxon>
    </lineage>
</organism>
<dbReference type="NCBIfam" id="TIGR01869">
    <property type="entry name" value="casC_Cse4"/>
    <property type="match status" value="1"/>
</dbReference>
<gene>
    <name evidence="1" type="ORF">BSOLF_1472</name>
</gene>
<accession>A0A2R6XZD4</accession>
<protein>
    <submittedName>
        <fullName evidence="1">CRISPR-associated protein, Cse4 family</fullName>
    </submittedName>
</protein>
<dbReference type="Proteomes" id="UP000244338">
    <property type="component" value="Unassembled WGS sequence"/>
</dbReference>
<sequence>MFLQIHYLTSYHSSLLNRDDAGLAKRIQFGGAERLRVSSQSLKRHWRQAMMAQTKLPSAYRTRYFFDRQVKRRLVEQGMPVDAAHELTLHLGNALFTSAGDKSTLDKDTLMMKQPILFGKVEADYLASLIQQAYVEAEHHTGDAKKILDETAKNHKDNFKVLLRQAGYSHLAAGFEGALFGRFVTSDILTRVDAPVHVAHAFTTHALDTEVDYFTAVDDLAEGETGAAHAGDMELGAGIFYGYVAVDIPLLVSNVTGAEPSKWQEEALEDVQELLRLLIQSIAQVSPGAKLGATAPYAFADLVLLEIGTSQPRSLANAYLKPVDLRKSSDAMETSIKALEVYLNRLEAMYGDPQEKRYVASTHQWSRKYEEKTTFQEAIDNALLAMKGNLS</sequence>